<proteinExistence type="predicted"/>
<dbReference type="Proteomes" id="UP001153269">
    <property type="component" value="Unassembled WGS sequence"/>
</dbReference>
<protein>
    <submittedName>
        <fullName evidence="2">Uncharacterized protein</fullName>
    </submittedName>
</protein>
<feature type="region of interest" description="Disordered" evidence="1">
    <location>
        <begin position="22"/>
        <end position="78"/>
    </location>
</feature>
<dbReference type="AlphaFoldDB" id="A0A9N7V370"/>
<accession>A0A9N7V370</accession>
<feature type="region of interest" description="Disordered" evidence="1">
    <location>
        <begin position="189"/>
        <end position="229"/>
    </location>
</feature>
<feature type="compositionally biased region" description="Basic and acidic residues" evidence="1">
    <location>
        <begin position="119"/>
        <end position="157"/>
    </location>
</feature>
<reference evidence="2" key="1">
    <citation type="submission" date="2020-03" db="EMBL/GenBank/DDBJ databases">
        <authorList>
            <person name="Weist P."/>
        </authorList>
    </citation>
    <scope>NUCLEOTIDE SEQUENCE</scope>
</reference>
<evidence type="ECO:0000313" key="2">
    <source>
        <dbReference type="EMBL" id="CAB1441959.1"/>
    </source>
</evidence>
<feature type="compositionally biased region" description="Basic and acidic residues" evidence="1">
    <location>
        <begin position="46"/>
        <end position="58"/>
    </location>
</feature>
<keyword evidence="3" id="KW-1185">Reference proteome</keyword>
<feature type="region of interest" description="Disordered" evidence="1">
    <location>
        <begin position="99"/>
        <end position="158"/>
    </location>
</feature>
<sequence length="229" mass="25569">MGPSNAIREETLEARRLCSPCYGSSDGESCSRALGPSSGLNLHRRVINERKRWRTSPEREEELQPPPPNPEKLSNKSKEDAFFTISLLEELDLAAPTICSRSLRSDQNRQDMTSPDKGGAARERAEVSVKTERRTRGTKTEEREKGEKRGEREEERLAPITLWSAAKCMDECDGNTRSVHLFQPAGRHYLSQRRLRPHTHPHTHPSKGGEDLGASERGNGGSKAGLKCS</sequence>
<evidence type="ECO:0000313" key="3">
    <source>
        <dbReference type="Proteomes" id="UP001153269"/>
    </source>
</evidence>
<gene>
    <name evidence="2" type="ORF">PLEPLA_LOCUS29675</name>
</gene>
<name>A0A9N7V370_PLEPL</name>
<evidence type="ECO:0000256" key="1">
    <source>
        <dbReference type="SAM" id="MobiDB-lite"/>
    </source>
</evidence>
<organism evidence="2 3">
    <name type="scientific">Pleuronectes platessa</name>
    <name type="common">European plaice</name>
    <dbReference type="NCBI Taxonomy" id="8262"/>
    <lineage>
        <taxon>Eukaryota</taxon>
        <taxon>Metazoa</taxon>
        <taxon>Chordata</taxon>
        <taxon>Craniata</taxon>
        <taxon>Vertebrata</taxon>
        <taxon>Euteleostomi</taxon>
        <taxon>Actinopterygii</taxon>
        <taxon>Neopterygii</taxon>
        <taxon>Teleostei</taxon>
        <taxon>Neoteleostei</taxon>
        <taxon>Acanthomorphata</taxon>
        <taxon>Carangaria</taxon>
        <taxon>Pleuronectiformes</taxon>
        <taxon>Pleuronectoidei</taxon>
        <taxon>Pleuronectidae</taxon>
        <taxon>Pleuronectes</taxon>
    </lineage>
</organism>
<feature type="compositionally biased region" description="Basic residues" evidence="1">
    <location>
        <begin position="190"/>
        <end position="205"/>
    </location>
</feature>
<dbReference type="EMBL" id="CADEAL010002746">
    <property type="protein sequence ID" value="CAB1441959.1"/>
    <property type="molecule type" value="Genomic_DNA"/>
</dbReference>
<comment type="caution">
    <text evidence="2">The sequence shown here is derived from an EMBL/GenBank/DDBJ whole genome shotgun (WGS) entry which is preliminary data.</text>
</comment>